<dbReference type="Pfam" id="PF05437">
    <property type="entry name" value="AzlD"/>
    <property type="match status" value="1"/>
</dbReference>
<reference evidence="2 3" key="1">
    <citation type="journal article" date="2014" name="Int. J. Syst. Evol. Microbiol.">
        <title>Oceanisphaera profunda sp. nov., a marine bacterium isolated from deep-sea sediment, and emended description of the genus Oceanisphaera.</title>
        <authorList>
            <person name="Xu Z."/>
            <person name="Zhang X.Y."/>
            <person name="Su H.N."/>
            <person name="Yu Z.C."/>
            <person name="Liu C."/>
            <person name="Li H."/>
            <person name="Chen X.L."/>
            <person name="Song X.Y."/>
            <person name="Xie B.B."/>
            <person name="Qin Q.L."/>
            <person name="Zhou B.C."/>
            <person name="Shi M."/>
            <person name="Huang Y."/>
            <person name="Zhang Y.Z."/>
        </authorList>
    </citation>
    <scope>NUCLEOTIDE SEQUENCE [LARGE SCALE GENOMIC DNA]</scope>
    <source>
        <strain evidence="2 3">SM1222</strain>
    </source>
</reference>
<accession>A0A1Y0D3L3</accession>
<dbReference type="KEGG" id="opf:CBP31_04125"/>
<keyword evidence="3" id="KW-1185">Reference proteome</keyword>
<dbReference type="OrthoDB" id="9156894at2"/>
<dbReference type="InterPro" id="IPR008407">
    <property type="entry name" value="Brnchd-chn_aa_trnsp_AzlD"/>
</dbReference>
<proteinExistence type="predicted"/>
<dbReference type="AlphaFoldDB" id="A0A1Y0D3L3"/>
<protein>
    <submittedName>
        <fullName evidence="2">Branched-chain amino acid transporter</fullName>
    </submittedName>
</protein>
<dbReference type="EMBL" id="CP021377">
    <property type="protein sequence ID" value="ART81914.1"/>
    <property type="molecule type" value="Genomic_DNA"/>
</dbReference>
<evidence type="ECO:0000256" key="1">
    <source>
        <dbReference type="SAM" id="Phobius"/>
    </source>
</evidence>
<dbReference type="RefSeq" id="WP_087035002.1">
    <property type="nucleotide sequence ID" value="NZ_CP021377.1"/>
</dbReference>
<feature type="transmembrane region" description="Helical" evidence="1">
    <location>
        <begin position="12"/>
        <end position="37"/>
    </location>
</feature>
<keyword evidence="1" id="KW-1133">Transmembrane helix</keyword>
<evidence type="ECO:0000313" key="3">
    <source>
        <dbReference type="Proteomes" id="UP000243937"/>
    </source>
</evidence>
<evidence type="ECO:0000313" key="2">
    <source>
        <dbReference type="EMBL" id="ART81914.1"/>
    </source>
</evidence>
<feature type="transmembrane region" description="Helical" evidence="1">
    <location>
        <begin position="86"/>
        <end position="103"/>
    </location>
</feature>
<sequence length="105" mass="10977">MNLATAGNGTLLIIIVMALVTLATRLGGVFVMSFIPFNQRVHQFITAMSGSVLIAILTPMAVNGDIGARAALLTTALTMLVLKKQLPAITAGVLAAALSRYFFVS</sequence>
<dbReference type="Proteomes" id="UP000243937">
    <property type="component" value="Chromosome"/>
</dbReference>
<gene>
    <name evidence="2" type="ORF">CBP31_04125</name>
</gene>
<keyword evidence="1" id="KW-0812">Transmembrane</keyword>
<feature type="transmembrane region" description="Helical" evidence="1">
    <location>
        <begin position="44"/>
        <end position="66"/>
    </location>
</feature>
<organism evidence="2 3">
    <name type="scientific">Oceanisphaera profunda</name>
    <dbReference type="NCBI Taxonomy" id="1416627"/>
    <lineage>
        <taxon>Bacteria</taxon>
        <taxon>Pseudomonadati</taxon>
        <taxon>Pseudomonadota</taxon>
        <taxon>Gammaproteobacteria</taxon>
        <taxon>Aeromonadales</taxon>
        <taxon>Aeromonadaceae</taxon>
        <taxon>Oceanisphaera</taxon>
    </lineage>
</organism>
<keyword evidence="1" id="KW-0472">Membrane</keyword>
<name>A0A1Y0D3L3_9GAMM</name>